<evidence type="ECO:0000259" key="1">
    <source>
        <dbReference type="Pfam" id="PF09992"/>
    </source>
</evidence>
<evidence type="ECO:0000313" key="2">
    <source>
        <dbReference type="EMBL" id="TWJ10102.1"/>
    </source>
</evidence>
<dbReference type="OrthoDB" id="5515706at2"/>
<dbReference type="Pfam" id="PF09992">
    <property type="entry name" value="NAGPA"/>
    <property type="match status" value="1"/>
</dbReference>
<dbReference type="AlphaFoldDB" id="A0A562UWV2"/>
<gene>
    <name evidence="2" type="ORF">JN10_1761</name>
</gene>
<reference evidence="2 3" key="1">
    <citation type="submission" date="2019-07" db="EMBL/GenBank/DDBJ databases">
        <title>Genomic Encyclopedia of Archaeal and Bacterial Type Strains, Phase II (KMG-II): from individual species to whole genera.</title>
        <authorList>
            <person name="Goeker M."/>
        </authorList>
    </citation>
    <scope>NUCLEOTIDE SEQUENCE [LARGE SCALE GENOMIC DNA]</scope>
    <source>
        <strain evidence="2 3">ATCC BAA-2084</strain>
    </source>
</reference>
<sequence length="271" mass="29264">MRSMIFLVVSAIALSGCELQGGEPVTRTEIGSGSETRVALRREASACEVAIFEDVPLTHCIADPAKHKISTVLADPAGTAYRSLKTYGEALGDDAAVVAFAMNGGMYEGDGSPIGYYVEEGQRLEELDRGDGTGNFYLKPNGVFFGTDGFWEIRTSTDFLFNVSDRPQFGIQSGPMLVIDGQLHPEIQDDGPSKIVRNGVGIDDDGKAHFVISESALSFGQLARYFRDELQTPNALYLDGGVSGLWDPVTERMDDINNIGPLIVVTKKVSE</sequence>
<evidence type="ECO:0000313" key="3">
    <source>
        <dbReference type="Proteomes" id="UP000320547"/>
    </source>
</evidence>
<dbReference type="STRING" id="476157.GCA_001663155_01595"/>
<protein>
    <submittedName>
        <fullName evidence="2">Uncharacterized protein YigE (DUF2233 family)</fullName>
    </submittedName>
</protein>
<accession>A0A562UWV2</accession>
<dbReference type="Proteomes" id="UP000320547">
    <property type="component" value="Unassembled WGS sequence"/>
</dbReference>
<feature type="domain" description="Phosphodiester glycosidase" evidence="1">
    <location>
        <begin position="98"/>
        <end position="243"/>
    </location>
</feature>
<name>A0A562UWV2_9SPHN</name>
<dbReference type="RefSeq" id="WP_067599562.1">
    <property type="nucleotide sequence ID" value="NZ_VLLK01000001.1"/>
</dbReference>
<proteinExistence type="predicted"/>
<dbReference type="EMBL" id="VLLK01000001">
    <property type="protein sequence ID" value="TWJ10102.1"/>
    <property type="molecule type" value="Genomic_DNA"/>
</dbReference>
<keyword evidence="3" id="KW-1185">Reference proteome</keyword>
<dbReference type="InterPro" id="IPR018711">
    <property type="entry name" value="NAGPA"/>
</dbReference>
<organism evidence="2 3">
    <name type="scientific">Altererythrobacter ishigakiensis</name>
    <dbReference type="NCBI Taxonomy" id="476157"/>
    <lineage>
        <taxon>Bacteria</taxon>
        <taxon>Pseudomonadati</taxon>
        <taxon>Pseudomonadota</taxon>
        <taxon>Alphaproteobacteria</taxon>
        <taxon>Sphingomonadales</taxon>
        <taxon>Erythrobacteraceae</taxon>
        <taxon>Altererythrobacter</taxon>
    </lineage>
</organism>
<comment type="caution">
    <text evidence="2">The sequence shown here is derived from an EMBL/GenBank/DDBJ whole genome shotgun (WGS) entry which is preliminary data.</text>
</comment>
<dbReference type="PROSITE" id="PS51257">
    <property type="entry name" value="PROKAR_LIPOPROTEIN"/>
    <property type="match status" value="1"/>
</dbReference>